<keyword evidence="3" id="KW-1185">Reference proteome</keyword>
<dbReference type="GO" id="GO:0004525">
    <property type="term" value="F:ribonuclease III activity"/>
    <property type="evidence" value="ECO:0007669"/>
    <property type="project" value="InterPro"/>
</dbReference>
<evidence type="ECO:0000313" key="3">
    <source>
        <dbReference type="Proteomes" id="UP000240883"/>
    </source>
</evidence>
<proteinExistence type="predicted"/>
<dbReference type="CDD" id="cd00593">
    <property type="entry name" value="RIBOc"/>
    <property type="match status" value="1"/>
</dbReference>
<dbReference type="InterPro" id="IPR000999">
    <property type="entry name" value="RNase_III_dom"/>
</dbReference>
<dbReference type="GO" id="GO:0006396">
    <property type="term" value="P:RNA processing"/>
    <property type="evidence" value="ECO:0007669"/>
    <property type="project" value="InterPro"/>
</dbReference>
<dbReference type="STRING" id="1448308.A0A2T2N126"/>
<dbReference type="SUPFAM" id="SSF69065">
    <property type="entry name" value="RNase III domain-like"/>
    <property type="match status" value="1"/>
</dbReference>
<protein>
    <submittedName>
        <fullName evidence="2">Ribonuclease III</fullName>
    </submittedName>
</protein>
<gene>
    <name evidence="2" type="ORF">BS50DRAFT_509040</name>
</gene>
<dbReference type="EMBL" id="KZ678164">
    <property type="protein sequence ID" value="PSN59141.1"/>
    <property type="molecule type" value="Genomic_DNA"/>
</dbReference>
<dbReference type="PROSITE" id="PS50142">
    <property type="entry name" value="RNASE_3_2"/>
    <property type="match status" value="1"/>
</dbReference>
<dbReference type="AlphaFoldDB" id="A0A2T2N126"/>
<evidence type="ECO:0000313" key="2">
    <source>
        <dbReference type="EMBL" id="PSN59141.1"/>
    </source>
</evidence>
<dbReference type="OrthoDB" id="67027at2759"/>
<feature type="domain" description="RNase III" evidence="1">
    <location>
        <begin position="4"/>
        <end position="130"/>
    </location>
</feature>
<accession>A0A2T2N126</accession>
<dbReference type="Gene3D" id="1.10.1520.10">
    <property type="entry name" value="Ribonuclease III domain"/>
    <property type="match status" value="1"/>
</dbReference>
<sequence>MAYLQSLQDKLGYHFINSNLLDEAFIAAGASVSRTDIEGPVQGNKRLALVGDAVLRLCVLDEWYPEGADTETGDNLVEDVGTNEKLKQIANEWKLADFLKENPCQQGEKTKTTLASTVEAVIGAVWYDSQKDIAAVQELIKKLKN</sequence>
<name>A0A2T2N126_CORCC</name>
<dbReference type="Pfam" id="PF14622">
    <property type="entry name" value="Ribonucleas_3_3"/>
    <property type="match status" value="1"/>
</dbReference>
<reference evidence="2 3" key="1">
    <citation type="journal article" date="2018" name="Front. Microbiol.">
        <title>Genome-Wide Analysis of Corynespora cassiicola Leaf Fall Disease Putative Effectors.</title>
        <authorList>
            <person name="Lopez D."/>
            <person name="Ribeiro S."/>
            <person name="Label P."/>
            <person name="Fumanal B."/>
            <person name="Venisse J.S."/>
            <person name="Kohler A."/>
            <person name="de Oliveira R.R."/>
            <person name="Labutti K."/>
            <person name="Lipzen A."/>
            <person name="Lail K."/>
            <person name="Bauer D."/>
            <person name="Ohm R.A."/>
            <person name="Barry K.W."/>
            <person name="Spatafora J."/>
            <person name="Grigoriev I.V."/>
            <person name="Martin F.M."/>
            <person name="Pujade-Renaud V."/>
        </authorList>
    </citation>
    <scope>NUCLEOTIDE SEQUENCE [LARGE SCALE GENOMIC DNA]</scope>
    <source>
        <strain evidence="2 3">Philippines</strain>
    </source>
</reference>
<organism evidence="2 3">
    <name type="scientific">Corynespora cassiicola Philippines</name>
    <dbReference type="NCBI Taxonomy" id="1448308"/>
    <lineage>
        <taxon>Eukaryota</taxon>
        <taxon>Fungi</taxon>
        <taxon>Dikarya</taxon>
        <taxon>Ascomycota</taxon>
        <taxon>Pezizomycotina</taxon>
        <taxon>Dothideomycetes</taxon>
        <taxon>Pleosporomycetidae</taxon>
        <taxon>Pleosporales</taxon>
        <taxon>Corynesporascaceae</taxon>
        <taxon>Corynespora</taxon>
    </lineage>
</organism>
<dbReference type="Proteomes" id="UP000240883">
    <property type="component" value="Unassembled WGS sequence"/>
</dbReference>
<dbReference type="SMART" id="SM00535">
    <property type="entry name" value="RIBOc"/>
    <property type="match status" value="1"/>
</dbReference>
<evidence type="ECO:0000259" key="1">
    <source>
        <dbReference type="PROSITE" id="PS50142"/>
    </source>
</evidence>
<dbReference type="InterPro" id="IPR036389">
    <property type="entry name" value="RNase_III_sf"/>
</dbReference>